<keyword evidence="1" id="KW-0472">Membrane</keyword>
<name>A0A9N8VXI5_9GLOM</name>
<dbReference type="EMBL" id="CAJVQA010000278">
    <property type="protein sequence ID" value="CAG8465972.1"/>
    <property type="molecule type" value="Genomic_DNA"/>
</dbReference>
<dbReference type="Proteomes" id="UP000789759">
    <property type="component" value="Unassembled WGS sequence"/>
</dbReference>
<dbReference type="AlphaFoldDB" id="A0A9N8VXI5"/>
<sequence>MGIPYETLVMLNTIYLRGYVFTGYYFMLLTQKIVLEGNLRFTQSIKAFRTYKRRSRKKHQRGARQARFV</sequence>
<keyword evidence="1" id="KW-0812">Transmembrane</keyword>
<proteinExistence type="predicted"/>
<evidence type="ECO:0000313" key="3">
    <source>
        <dbReference type="Proteomes" id="UP000789759"/>
    </source>
</evidence>
<evidence type="ECO:0000313" key="2">
    <source>
        <dbReference type="EMBL" id="CAG8465972.1"/>
    </source>
</evidence>
<evidence type="ECO:0000256" key="1">
    <source>
        <dbReference type="SAM" id="Phobius"/>
    </source>
</evidence>
<protein>
    <submittedName>
        <fullName evidence="2">21169_t:CDS:1</fullName>
    </submittedName>
</protein>
<accession>A0A9N8VXI5</accession>
<keyword evidence="1" id="KW-1133">Transmembrane helix</keyword>
<comment type="caution">
    <text evidence="2">The sequence shown here is derived from an EMBL/GenBank/DDBJ whole genome shotgun (WGS) entry which is preliminary data.</text>
</comment>
<reference evidence="2" key="1">
    <citation type="submission" date="2021-06" db="EMBL/GenBank/DDBJ databases">
        <authorList>
            <person name="Kallberg Y."/>
            <person name="Tangrot J."/>
            <person name="Rosling A."/>
        </authorList>
    </citation>
    <scope>NUCLEOTIDE SEQUENCE</scope>
    <source>
        <strain evidence="2">FL966</strain>
    </source>
</reference>
<feature type="transmembrane region" description="Helical" evidence="1">
    <location>
        <begin position="14"/>
        <end position="35"/>
    </location>
</feature>
<gene>
    <name evidence="2" type="ORF">CPELLU_LOCUS844</name>
</gene>
<keyword evidence="3" id="KW-1185">Reference proteome</keyword>
<organism evidence="2 3">
    <name type="scientific">Cetraspora pellucida</name>
    <dbReference type="NCBI Taxonomy" id="1433469"/>
    <lineage>
        <taxon>Eukaryota</taxon>
        <taxon>Fungi</taxon>
        <taxon>Fungi incertae sedis</taxon>
        <taxon>Mucoromycota</taxon>
        <taxon>Glomeromycotina</taxon>
        <taxon>Glomeromycetes</taxon>
        <taxon>Diversisporales</taxon>
        <taxon>Gigasporaceae</taxon>
        <taxon>Cetraspora</taxon>
    </lineage>
</organism>